<accession>A0A2I8F4Q3</accession>
<organism evidence="1 2">
    <name type="scientific">Paraburkholderia terrae</name>
    <dbReference type="NCBI Taxonomy" id="311230"/>
    <lineage>
        <taxon>Bacteria</taxon>
        <taxon>Pseudomonadati</taxon>
        <taxon>Pseudomonadota</taxon>
        <taxon>Betaproteobacteria</taxon>
        <taxon>Burkholderiales</taxon>
        <taxon>Burkholderiaceae</taxon>
        <taxon>Paraburkholderia</taxon>
    </lineage>
</organism>
<dbReference type="Proteomes" id="UP000243502">
    <property type="component" value="Chromosome 3"/>
</dbReference>
<dbReference type="KEGG" id="pter:C2L65_31545"/>
<evidence type="ECO:0000313" key="2">
    <source>
        <dbReference type="Proteomes" id="UP000243502"/>
    </source>
</evidence>
<gene>
    <name evidence="1" type="ORF">C2L65_31545</name>
</gene>
<dbReference type="OrthoDB" id="6688584at2"/>
<proteinExistence type="predicted"/>
<evidence type="ECO:0000313" key="1">
    <source>
        <dbReference type="EMBL" id="AUT66034.1"/>
    </source>
</evidence>
<reference evidence="1 2" key="1">
    <citation type="submission" date="2018-01" db="EMBL/GenBank/DDBJ databases">
        <title>Species boundaries and ecological features among Paraburkholderia terrae DSMZ17804T, P. hospita DSMZ17164T and P. caribensis DSMZ13236T.</title>
        <authorList>
            <person name="Pratama A.A."/>
        </authorList>
    </citation>
    <scope>NUCLEOTIDE SEQUENCE [LARGE SCALE GENOMIC DNA]</scope>
    <source>
        <strain evidence="1 2">DSM 17804</strain>
    </source>
</reference>
<dbReference type="AlphaFoldDB" id="A0A2I8F4Q3"/>
<dbReference type="EMBL" id="CP026113">
    <property type="protein sequence ID" value="AUT66034.1"/>
    <property type="molecule type" value="Genomic_DNA"/>
</dbReference>
<sequence length="176" mass="20248">MRYIFRIFVLIILLFIHLNSSDAKFLAITSNHLLDHIEIDYAHDGCSFLYSPVNFCDERHIVKIKQAIANRSVNFNGHYILLKIKEWRQSDIYGDSVVVIDALTGIVYPMPFDYFSGRIDMGNSQTIRKPRLTFSGGSNRVCIDGSILVYRATTNGTFCFDFDGSKFNGYRTEYMN</sequence>
<name>A0A2I8F4Q3_9BURK</name>
<protein>
    <submittedName>
        <fullName evidence="1">Uncharacterized protein</fullName>
    </submittedName>
</protein>